<dbReference type="AlphaFoldDB" id="A0A5B0Q0T6"/>
<reference evidence="2 3" key="1">
    <citation type="submission" date="2019-05" db="EMBL/GenBank/DDBJ databases">
        <title>Emergence of the Ug99 lineage of the wheat stem rust pathogen through somatic hybridization.</title>
        <authorList>
            <person name="Li F."/>
            <person name="Upadhyaya N.M."/>
            <person name="Sperschneider J."/>
            <person name="Matny O."/>
            <person name="Nguyen-Phuc H."/>
            <person name="Mago R."/>
            <person name="Raley C."/>
            <person name="Miller M.E."/>
            <person name="Silverstein K.A.T."/>
            <person name="Henningsen E."/>
            <person name="Hirsch C.D."/>
            <person name="Visser B."/>
            <person name="Pretorius Z.A."/>
            <person name="Steffenson B.J."/>
            <person name="Schwessinger B."/>
            <person name="Dodds P.N."/>
            <person name="Figueroa M."/>
        </authorList>
    </citation>
    <scope>NUCLEOTIDE SEQUENCE [LARGE SCALE GENOMIC DNA]</scope>
    <source>
        <strain evidence="2 3">Ug99</strain>
    </source>
</reference>
<comment type="caution">
    <text evidence="2">The sequence shown here is derived from an EMBL/GenBank/DDBJ whole genome shotgun (WGS) entry which is preliminary data.</text>
</comment>
<organism evidence="2 3">
    <name type="scientific">Puccinia graminis f. sp. tritici</name>
    <dbReference type="NCBI Taxonomy" id="56615"/>
    <lineage>
        <taxon>Eukaryota</taxon>
        <taxon>Fungi</taxon>
        <taxon>Dikarya</taxon>
        <taxon>Basidiomycota</taxon>
        <taxon>Pucciniomycotina</taxon>
        <taxon>Pucciniomycetes</taxon>
        <taxon>Pucciniales</taxon>
        <taxon>Pucciniaceae</taxon>
        <taxon>Puccinia</taxon>
    </lineage>
</organism>
<dbReference type="Proteomes" id="UP000325313">
    <property type="component" value="Unassembled WGS sequence"/>
</dbReference>
<feature type="signal peptide" evidence="1">
    <location>
        <begin position="1"/>
        <end position="23"/>
    </location>
</feature>
<keyword evidence="1" id="KW-0732">Signal</keyword>
<sequence>MLLKSILMMFCIFYHCMLPESFAKPIMKSSIFKGGETSSLGESPFEGPLYKYEEIVHAQGKFLVTTYYRTPIKLEFPFNGKDISISLNEFSKNSDSLGISKEEKEKVTKTINSEENGAQSSTMGQNKGKELSIEEKEKIWPDGPPRFDEKKYGIKLRDANGDRTIFYKYSHTPYVVTELNLNP</sequence>
<accession>A0A5B0Q0T6</accession>
<dbReference type="EMBL" id="VDEP01000309">
    <property type="protein sequence ID" value="KAA1106810.1"/>
    <property type="molecule type" value="Genomic_DNA"/>
</dbReference>
<proteinExistence type="predicted"/>
<name>A0A5B0Q0T6_PUCGR</name>
<protein>
    <submittedName>
        <fullName evidence="2">Uncharacterized protein</fullName>
    </submittedName>
</protein>
<evidence type="ECO:0000256" key="1">
    <source>
        <dbReference type="SAM" id="SignalP"/>
    </source>
</evidence>
<evidence type="ECO:0000313" key="3">
    <source>
        <dbReference type="Proteomes" id="UP000325313"/>
    </source>
</evidence>
<evidence type="ECO:0000313" key="2">
    <source>
        <dbReference type="EMBL" id="KAA1106810.1"/>
    </source>
</evidence>
<gene>
    <name evidence="2" type="ORF">PGTUg99_009138</name>
</gene>
<feature type="chain" id="PRO_5022787884" evidence="1">
    <location>
        <begin position="24"/>
        <end position="183"/>
    </location>
</feature>